<comment type="caution">
    <text evidence="1">The sequence shown here is derived from an EMBL/GenBank/DDBJ whole genome shotgun (WGS) entry which is preliminary data.</text>
</comment>
<evidence type="ECO:0000313" key="1">
    <source>
        <dbReference type="EMBL" id="MBX7491063.1"/>
    </source>
</evidence>
<dbReference type="EMBL" id="JAIGYQ010000007">
    <property type="protein sequence ID" value="MBX7491063.1"/>
    <property type="molecule type" value="Genomic_DNA"/>
</dbReference>
<evidence type="ECO:0000313" key="2">
    <source>
        <dbReference type="Proteomes" id="UP000700059"/>
    </source>
</evidence>
<sequence length="283" mass="33220">MLLTGGGGELYPLYEGKMIHQFNASFKEAQYFLDPKAFDERLRSKEIYRLKQDLGLDNKEYKELLKSIYPKMRKEVAEDSFIKYDRKFIRLGYRKIASDTNERTLIFSLLPKMVGCGENMWQHIPKKYILENKQIAYQKISHLRICFALGIFNALIVDFIARGMIQINVSKTYLERIPLPQPSDSEILENATFKQIAHNALALQCYNDKEGHFKDLQEEFKIPQKEIPTTPKAYDTLRAKLDITIARDVYKLEKEEFFYLLESFKVLNSKQPHTIALLKSLWE</sequence>
<name>A0ABS7JNV9_9HELI</name>
<protein>
    <submittedName>
        <fullName evidence="1">Uncharacterized protein</fullName>
    </submittedName>
</protein>
<accession>A0ABS7JNV9</accession>
<keyword evidence="2" id="KW-1185">Reference proteome</keyword>
<proteinExistence type="predicted"/>
<gene>
    <name evidence="1" type="ORF">K4G57_06245</name>
</gene>
<dbReference type="Proteomes" id="UP000700059">
    <property type="component" value="Unassembled WGS sequence"/>
</dbReference>
<reference evidence="1 2" key="1">
    <citation type="submission" date="2021-08" db="EMBL/GenBank/DDBJ databases">
        <title>Helicobacter spp. isolated from feces of Anatolian Ground Squirrel (Spermophilus xanthoprymnus) in Turkey.</title>
        <authorList>
            <person name="Aydin F."/>
            <person name="Abay S."/>
            <person name="Kayman T."/>
            <person name="Karakaya E."/>
            <person name="Saticioglu I.B."/>
        </authorList>
    </citation>
    <scope>NUCLEOTIDE SEQUENCE [LARGE SCALE GENOMIC DNA]</scope>
    <source>
        <strain evidence="1 2">Faydin-H70</strain>
    </source>
</reference>
<organism evidence="1 2">
    <name type="scientific">Helicobacter turcicus</name>
    <dbReference type="NCBI Taxonomy" id="2867412"/>
    <lineage>
        <taxon>Bacteria</taxon>
        <taxon>Pseudomonadati</taxon>
        <taxon>Campylobacterota</taxon>
        <taxon>Epsilonproteobacteria</taxon>
        <taxon>Campylobacterales</taxon>
        <taxon>Helicobacteraceae</taxon>
        <taxon>Helicobacter</taxon>
    </lineage>
</organism>